<feature type="transmembrane region" description="Helical" evidence="5">
    <location>
        <begin position="140"/>
        <end position="158"/>
    </location>
</feature>
<dbReference type="Pfam" id="PF02600">
    <property type="entry name" value="DsbB"/>
    <property type="match status" value="1"/>
</dbReference>
<feature type="transmembrane region" description="Helical" evidence="5">
    <location>
        <begin position="100"/>
        <end position="120"/>
    </location>
</feature>
<dbReference type="SUPFAM" id="SSF158442">
    <property type="entry name" value="DsbB-like"/>
    <property type="match status" value="1"/>
</dbReference>
<feature type="transmembrane region" description="Helical" evidence="5">
    <location>
        <begin position="62"/>
        <end position="80"/>
    </location>
</feature>
<dbReference type="OrthoDB" id="5288276at2"/>
<dbReference type="InterPro" id="IPR011047">
    <property type="entry name" value="Quinoprotein_ADH-like_sf"/>
</dbReference>
<dbReference type="EMBL" id="MSCJ01000001">
    <property type="protein sequence ID" value="PQJ68390.1"/>
    <property type="molecule type" value="Genomic_DNA"/>
</dbReference>
<keyword evidence="3 5" id="KW-1133">Transmembrane helix</keyword>
<comment type="caution">
    <text evidence="6">The sequence shown here is derived from an EMBL/GenBank/DDBJ whole genome shotgun (WGS) entry which is preliminary data.</text>
</comment>
<evidence type="ECO:0000313" key="6">
    <source>
        <dbReference type="EMBL" id="PQJ68390.1"/>
    </source>
</evidence>
<protein>
    <submittedName>
        <fullName evidence="6">GTP-binding protein</fullName>
    </submittedName>
</protein>
<keyword evidence="2 5" id="KW-0812">Transmembrane</keyword>
<dbReference type="GO" id="GO:0016020">
    <property type="term" value="C:membrane"/>
    <property type="evidence" value="ECO:0007669"/>
    <property type="project" value="UniProtKB-SubCell"/>
</dbReference>
<accession>A0A2S7W220</accession>
<dbReference type="Proteomes" id="UP000238730">
    <property type="component" value="Unassembled WGS sequence"/>
</dbReference>
<feature type="transmembrane region" description="Helical" evidence="5">
    <location>
        <begin position="7"/>
        <end position="26"/>
    </location>
</feature>
<dbReference type="GO" id="GO:0006457">
    <property type="term" value="P:protein folding"/>
    <property type="evidence" value="ECO:0007669"/>
    <property type="project" value="InterPro"/>
</dbReference>
<proteinExistence type="predicted"/>
<dbReference type="GO" id="GO:0015035">
    <property type="term" value="F:protein-disulfide reductase activity"/>
    <property type="evidence" value="ECO:0007669"/>
    <property type="project" value="InterPro"/>
</dbReference>
<reference evidence="6 7" key="1">
    <citation type="submission" date="2016-12" db="EMBL/GenBank/DDBJ databases">
        <title>Diversity of luminous bacteria.</title>
        <authorList>
            <person name="Yoshizawa S."/>
            <person name="Kogure K."/>
        </authorList>
    </citation>
    <scope>NUCLEOTIDE SEQUENCE [LARGE SCALE GENOMIC DNA]</scope>
    <source>
        <strain evidence="6 7">LC1-200</strain>
    </source>
</reference>
<evidence type="ECO:0000256" key="3">
    <source>
        <dbReference type="ARBA" id="ARBA00022989"/>
    </source>
</evidence>
<evidence type="ECO:0000256" key="1">
    <source>
        <dbReference type="ARBA" id="ARBA00004141"/>
    </source>
</evidence>
<evidence type="ECO:0000256" key="5">
    <source>
        <dbReference type="SAM" id="Phobius"/>
    </source>
</evidence>
<keyword evidence="4 5" id="KW-0472">Membrane</keyword>
<evidence type="ECO:0000313" key="7">
    <source>
        <dbReference type="Proteomes" id="UP000238730"/>
    </source>
</evidence>
<dbReference type="SUPFAM" id="SSF50998">
    <property type="entry name" value="Quinoprotein alcohol dehydrogenase-like"/>
    <property type="match status" value="1"/>
</dbReference>
<sequence>MLSALSFGLTLIPIGIATVILGYILGDNPCILCWQERIAIILLSLCALYMSRYGLRLKYISTYYIICIYGLWLSILHSSVHLGQDIGQGFGGLILGAHAYTWGVFLFIANLIIMSLLIGFSNEDSLRNTTRIRWGTFHKISGYSFIIVIFLNVIQAFTQVGPPPYIGQASPKNFSYDLSKTVWTTKHWPTWSHFSFRANNYIEQPDFNTLPVNESTKFEHANQLQKIKNINLPADITGRVTAISYDEKRSVVAIATNKNWIYLLDKTASKILSRYKVDPKFDKDVSNISGIFFDKNGEVIVTSVYKSYVKLSVDDLYRMKEVGRGNLKTVRANKSYIGSSALSLLDNEYLTLSLPNKVNDFIVLSRFSRKDMILNAEQIISMKTKEVPIITGMTVTDNAVILLNNSGKQLIVLDKESKKPINVYEMDDVNNPQGVTIISNKVLITDEDSGNKIVKTYLLPI</sequence>
<organism evidence="6 7">
    <name type="scientific">Photobacterium angustum</name>
    <dbReference type="NCBI Taxonomy" id="661"/>
    <lineage>
        <taxon>Bacteria</taxon>
        <taxon>Pseudomonadati</taxon>
        <taxon>Pseudomonadota</taxon>
        <taxon>Gammaproteobacteria</taxon>
        <taxon>Vibrionales</taxon>
        <taxon>Vibrionaceae</taxon>
        <taxon>Photobacterium</taxon>
    </lineage>
</organism>
<dbReference type="Gene3D" id="1.20.1550.10">
    <property type="entry name" value="DsbB-like"/>
    <property type="match status" value="1"/>
</dbReference>
<evidence type="ECO:0000256" key="2">
    <source>
        <dbReference type="ARBA" id="ARBA00022692"/>
    </source>
</evidence>
<gene>
    <name evidence="6" type="ORF">BTO08_04690</name>
</gene>
<dbReference type="InterPro" id="IPR023380">
    <property type="entry name" value="DsbB-like_sf"/>
</dbReference>
<dbReference type="AlphaFoldDB" id="A0A2S7W220"/>
<dbReference type="InterPro" id="IPR003752">
    <property type="entry name" value="DiS_bond_form_DsbB/BdbC"/>
</dbReference>
<evidence type="ECO:0000256" key="4">
    <source>
        <dbReference type="ARBA" id="ARBA00023136"/>
    </source>
</evidence>
<comment type="subcellular location">
    <subcellularLocation>
        <location evidence="1">Membrane</location>
        <topology evidence="1">Multi-pass membrane protein</topology>
    </subcellularLocation>
</comment>
<name>A0A2S7W220_PHOAN</name>